<dbReference type="SUPFAM" id="SSF53850">
    <property type="entry name" value="Periplasmic binding protein-like II"/>
    <property type="match status" value="1"/>
</dbReference>
<evidence type="ECO:0000256" key="2">
    <source>
        <dbReference type="ARBA" id="ARBA00005695"/>
    </source>
</evidence>
<dbReference type="Gene3D" id="3.90.76.10">
    <property type="entry name" value="Dipeptide-binding Protein, Domain 1"/>
    <property type="match status" value="1"/>
</dbReference>
<dbReference type="PANTHER" id="PTHR30290">
    <property type="entry name" value="PERIPLASMIC BINDING COMPONENT OF ABC TRANSPORTER"/>
    <property type="match status" value="1"/>
</dbReference>
<dbReference type="GO" id="GO:1904680">
    <property type="term" value="F:peptide transmembrane transporter activity"/>
    <property type="evidence" value="ECO:0007669"/>
    <property type="project" value="TreeGrafter"/>
</dbReference>
<evidence type="ECO:0000313" key="7">
    <source>
        <dbReference type="Proteomes" id="UP000017670"/>
    </source>
</evidence>
<evidence type="ECO:0000259" key="5">
    <source>
        <dbReference type="Pfam" id="PF00496"/>
    </source>
</evidence>
<evidence type="ECO:0000256" key="1">
    <source>
        <dbReference type="ARBA" id="ARBA00004196"/>
    </source>
</evidence>
<dbReference type="RefSeq" id="WP_005057550.1">
    <property type="nucleotide sequence ID" value="NZ_KB849763.1"/>
</dbReference>
<keyword evidence="4" id="KW-0732">Signal</keyword>
<dbReference type="InterPro" id="IPR000914">
    <property type="entry name" value="SBP_5_dom"/>
</dbReference>
<dbReference type="InterPro" id="IPR030678">
    <property type="entry name" value="Peptide/Ni-bd"/>
</dbReference>
<evidence type="ECO:0000256" key="4">
    <source>
        <dbReference type="ARBA" id="ARBA00022729"/>
    </source>
</evidence>
<dbReference type="HOGENOM" id="CLU_017028_6_0_6"/>
<feature type="domain" description="Solute-binding protein family 5" evidence="5">
    <location>
        <begin position="76"/>
        <end position="508"/>
    </location>
</feature>
<dbReference type="InterPro" id="IPR039424">
    <property type="entry name" value="SBP_5"/>
</dbReference>
<dbReference type="EMBL" id="APQL01000001">
    <property type="protein sequence ID" value="ENW08863.1"/>
    <property type="molecule type" value="Genomic_DNA"/>
</dbReference>
<accession>N9EEK2</accession>
<dbReference type="PANTHER" id="PTHR30290:SF10">
    <property type="entry name" value="PERIPLASMIC OLIGOPEPTIDE-BINDING PROTEIN-RELATED"/>
    <property type="match status" value="1"/>
</dbReference>
<protein>
    <recommendedName>
        <fullName evidence="5">Solute-binding protein family 5 domain-containing protein</fullName>
    </recommendedName>
</protein>
<organism evidence="6 7">
    <name type="scientific">Acinetobacter beijerinckii CIP 110307</name>
    <dbReference type="NCBI Taxonomy" id="1217648"/>
    <lineage>
        <taxon>Bacteria</taxon>
        <taxon>Pseudomonadati</taxon>
        <taxon>Pseudomonadota</taxon>
        <taxon>Gammaproteobacteria</taxon>
        <taxon>Moraxellales</taxon>
        <taxon>Moraxellaceae</taxon>
        <taxon>Acinetobacter</taxon>
    </lineage>
</organism>
<dbReference type="Pfam" id="PF00496">
    <property type="entry name" value="SBP_bac_5"/>
    <property type="match status" value="1"/>
</dbReference>
<dbReference type="Gene3D" id="3.10.105.10">
    <property type="entry name" value="Dipeptide-binding Protein, Domain 3"/>
    <property type="match status" value="1"/>
</dbReference>
<comment type="similarity">
    <text evidence="2">Belongs to the bacterial solute-binding protein 5 family.</text>
</comment>
<keyword evidence="3" id="KW-0813">Transport</keyword>
<comment type="subcellular location">
    <subcellularLocation>
        <location evidence="1">Cell envelope</location>
    </subcellularLocation>
</comment>
<dbReference type="Proteomes" id="UP000017670">
    <property type="component" value="Unassembled WGS sequence"/>
</dbReference>
<gene>
    <name evidence="6" type="ORF">F933_00194</name>
</gene>
<dbReference type="PIRSF" id="PIRSF002741">
    <property type="entry name" value="MppA"/>
    <property type="match status" value="1"/>
</dbReference>
<reference evidence="6 7" key="1">
    <citation type="submission" date="2013-02" db="EMBL/GenBank/DDBJ databases">
        <title>The Genome Sequence of Acinetobacter beijerinckii CIP 110307.</title>
        <authorList>
            <consortium name="The Broad Institute Genome Sequencing Platform"/>
            <consortium name="The Broad Institute Genome Sequencing Center for Infectious Disease"/>
            <person name="Cerqueira G."/>
            <person name="Feldgarden M."/>
            <person name="Courvalin P."/>
            <person name="Perichon B."/>
            <person name="Grillot-Courvalin C."/>
            <person name="Clermont D."/>
            <person name="Rocha E."/>
            <person name="Yoon E.-J."/>
            <person name="Nemec A."/>
            <person name="Walker B."/>
            <person name="Young S.K."/>
            <person name="Zeng Q."/>
            <person name="Gargeya S."/>
            <person name="Fitzgerald M."/>
            <person name="Haas B."/>
            <person name="Abouelleil A."/>
            <person name="Alvarado L."/>
            <person name="Arachchi H.M."/>
            <person name="Berlin A.M."/>
            <person name="Chapman S.B."/>
            <person name="Dewar J."/>
            <person name="Goldberg J."/>
            <person name="Griggs A."/>
            <person name="Gujja S."/>
            <person name="Hansen M."/>
            <person name="Howarth C."/>
            <person name="Imamovic A."/>
            <person name="Larimer J."/>
            <person name="McCowan C."/>
            <person name="Murphy C."/>
            <person name="Neiman D."/>
            <person name="Pearson M."/>
            <person name="Priest M."/>
            <person name="Roberts A."/>
            <person name="Saif S."/>
            <person name="Shea T."/>
            <person name="Sisk P."/>
            <person name="Sykes S."/>
            <person name="Wortman J."/>
            <person name="Nusbaum C."/>
            <person name="Birren B."/>
        </authorList>
    </citation>
    <scope>NUCLEOTIDE SEQUENCE [LARGE SCALE GENOMIC DNA]</scope>
    <source>
        <strain evidence="6 7">CIP 110307</strain>
    </source>
</reference>
<dbReference type="GO" id="GO:0043190">
    <property type="term" value="C:ATP-binding cassette (ABC) transporter complex"/>
    <property type="evidence" value="ECO:0007669"/>
    <property type="project" value="InterPro"/>
</dbReference>
<dbReference type="GeneID" id="29854966"/>
<dbReference type="PATRIC" id="fig|1217648.3.peg.188"/>
<keyword evidence="7" id="KW-1185">Reference proteome</keyword>
<dbReference type="GO" id="GO:0015833">
    <property type="term" value="P:peptide transport"/>
    <property type="evidence" value="ECO:0007669"/>
    <property type="project" value="TreeGrafter"/>
</dbReference>
<dbReference type="AlphaFoldDB" id="N9EEK2"/>
<evidence type="ECO:0000313" key="6">
    <source>
        <dbReference type="EMBL" id="ENW08863.1"/>
    </source>
</evidence>
<sequence length="595" mass="67612">MKSKFFTVALFSSVIVIAPFGNSKTPAQAEKVLRIAFEAPDDGFDMVKTYNFYSGNVADVIFERLLQYDYLANPVKLVPSTAQSMPIIKENGKVYIFKIQPGIYFTDDVAFKGKRRELIAEDYVYSIKRILDPKNRSSSYSFIDNKIVGTNALVEQAKKSGKFDYDAKIEGVKALDRYTIQFTLTQADYNFPYILAYSTFGATAREVVEYYKDRLGMHPVGTGPYMLSKYVPRSKIELVANPDYRGFVWNFKSTGTAWDNQLVKEMSGKKMPQIGKVNISIIEEEQSRWLAFQSKQLDFDKLTSSAIPKVLDQNNQLKPEIKKQGIRLYANKEAEITYSMINMLDPIIGGNSLDKVALRRAIAMSFNVNESIRILRKGQAVKAEMLVPAGVNGHNPNYRSSVGYNPTLANKLLDHFGYKKGADGHRNFPDGKPLILKINTESGTSSVMYSELWKKNLDAIGIKADFKVSNFADNLKAASQCQYMMWSGAWHADYPEGENFTQLLYGPNVGRGNQSCYKSDAYDRLYEQAMKLSPDQRMPFYEKMSRQVEADSPFILQDTRIRNWMVQPQVQGFKAHPIMNTNWQFLDIVSPNQNK</sequence>
<comment type="caution">
    <text evidence="6">The sequence shown here is derived from an EMBL/GenBank/DDBJ whole genome shotgun (WGS) entry which is preliminary data.</text>
</comment>
<dbReference type="Gene3D" id="3.40.190.10">
    <property type="entry name" value="Periplasmic binding protein-like II"/>
    <property type="match status" value="1"/>
</dbReference>
<dbReference type="STRING" id="262668.GCA_000931715_01887"/>
<proteinExistence type="inferred from homology"/>
<name>N9EEK2_9GAMM</name>
<evidence type="ECO:0000256" key="3">
    <source>
        <dbReference type="ARBA" id="ARBA00022448"/>
    </source>
</evidence>
<dbReference type="CDD" id="cd08505">
    <property type="entry name" value="PBP2_NikA_DppA_OppA_like_18"/>
    <property type="match status" value="1"/>
</dbReference>
<dbReference type="GO" id="GO:0030288">
    <property type="term" value="C:outer membrane-bounded periplasmic space"/>
    <property type="evidence" value="ECO:0007669"/>
    <property type="project" value="UniProtKB-ARBA"/>
</dbReference>
<dbReference type="eggNOG" id="COG4166">
    <property type="taxonomic scope" value="Bacteria"/>
</dbReference>